<dbReference type="Proteomes" id="UP000000321">
    <property type="component" value="Unassembled WGS sequence"/>
</dbReference>
<evidence type="ECO:0000256" key="1">
    <source>
        <dbReference type="SAM" id="MobiDB-lite"/>
    </source>
</evidence>
<evidence type="ECO:0000313" key="2">
    <source>
        <dbReference type="EMBL" id="EAS49938.1"/>
    </source>
</evidence>
<proteinExistence type="predicted"/>
<organism evidence="2 3">
    <name type="scientific">Aurantimonas manganoxydans (strain ATCC BAA-1229 / DSM 21871 / SI85-9A1)</name>
    <dbReference type="NCBI Taxonomy" id="287752"/>
    <lineage>
        <taxon>Bacteria</taxon>
        <taxon>Pseudomonadati</taxon>
        <taxon>Pseudomonadota</taxon>
        <taxon>Alphaproteobacteria</taxon>
        <taxon>Hyphomicrobiales</taxon>
        <taxon>Aurantimonadaceae</taxon>
        <taxon>Aurantimonas</taxon>
    </lineage>
</organism>
<feature type="compositionally biased region" description="Basic residues" evidence="1">
    <location>
        <begin position="90"/>
        <end position="99"/>
    </location>
</feature>
<sequence>MSVRACATISRRFSGRRGEAGRPLPASSRCRPPSSGASAASSASCLACLACPACRTPHRPSCLACRTCRRPACHCPSWCRPASSSQARHPPARRSRVRQ</sequence>
<reference evidence="2 3" key="1">
    <citation type="journal article" date="2008" name="Appl. Environ. Microbiol.">
        <title>Genomic insights into Mn(II) oxidation by the marine alphaproteobacterium Aurantimonas sp. strain SI85-9A1.</title>
        <authorList>
            <person name="Dick G.J."/>
            <person name="Podell S."/>
            <person name="Johnson H.A."/>
            <person name="Rivera-Espinoza Y."/>
            <person name="Bernier-Latmani R."/>
            <person name="McCarthy J.K."/>
            <person name="Torpey J.W."/>
            <person name="Clement B.G."/>
            <person name="Gaasterland T."/>
            <person name="Tebo B.M."/>
        </authorList>
    </citation>
    <scope>NUCLEOTIDE SEQUENCE [LARGE SCALE GENOMIC DNA]</scope>
    <source>
        <strain evidence="2 3">SI85-9A1</strain>
    </source>
</reference>
<dbReference type="EMBL" id="AAPJ01000003">
    <property type="protein sequence ID" value="EAS49938.1"/>
    <property type="molecule type" value="Genomic_DNA"/>
</dbReference>
<protein>
    <submittedName>
        <fullName evidence="2">Uncharacterized protein</fullName>
    </submittedName>
</protein>
<gene>
    <name evidence="2" type="ORF">SI859A1_01291</name>
</gene>
<name>Q1YJ29_AURMS</name>
<dbReference type="HOGENOM" id="CLU_2317154_0_0_5"/>
<keyword evidence="3" id="KW-1185">Reference proteome</keyword>
<comment type="caution">
    <text evidence="2">The sequence shown here is derived from an EMBL/GenBank/DDBJ whole genome shotgun (WGS) entry which is preliminary data.</text>
</comment>
<feature type="compositionally biased region" description="Low complexity" evidence="1">
    <location>
        <begin position="22"/>
        <end position="39"/>
    </location>
</feature>
<evidence type="ECO:0000313" key="3">
    <source>
        <dbReference type="Proteomes" id="UP000000321"/>
    </source>
</evidence>
<feature type="region of interest" description="Disordered" evidence="1">
    <location>
        <begin position="79"/>
        <end position="99"/>
    </location>
</feature>
<accession>Q1YJ29</accession>
<feature type="region of interest" description="Disordered" evidence="1">
    <location>
        <begin position="1"/>
        <end position="39"/>
    </location>
</feature>
<dbReference type="AlphaFoldDB" id="Q1YJ29"/>
<dbReference type="BioCyc" id="AURANTIMONAS:SI859A1_01291-MONOMER"/>